<evidence type="ECO:0000313" key="2">
    <source>
        <dbReference type="EMBL" id="HFQ78254.1"/>
    </source>
</evidence>
<dbReference type="EMBL" id="DTAU01000020">
    <property type="protein sequence ID" value="HFQ78254.1"/>
    <property type="molecule type" value="Genomic_DNA"/>
</dbReference>
<protein>
    <submittedName>
        <fullName evidence="3">Uncharacterized protein</fullName>
    </submittedName>
</protein>
<organism evidence="3">
    <name type="scientific">Ignisphaera aggregans</name>
    <dbReference type="NCBI Taxonomy" id="334771"/>
    <lineage>
        <taxon>Archaea</taxon>
        <taxon>Thermoproteota</taxon>
        <taxon>Thermoprotei</taxon>
        <taxon>Desulfurococcales</taxon>
        <taxon>Desulfurococcaceae</taxon>
        <taxon>Ignisphaera</taxon>
    </lineage>
</organism>
<name>A0A7J3MWK6_9CREN</name>
<keyword evidence="1" id="KW-0812">Transmembrane</keyword>
<accession>A0A7J3MWK6</accession>
<keyword evidence="1" id="KW-1133">Transmembrane helix</keyword>
<dbReference type="AlphaFoldDB" id="A0A7J3MWK6"/>
<keyword evidence="1" id="KW-0472">Membrane</keyword>
<evidence type="ECO:0000313" key="3">
    <source>
        <dbReference type="EMBL" id="HGT97913.1"/>
    </source>
</evidence>
<reference evidence="3" key="1">
    <citation type="journal article" date="2020" name="mSystems">
        <title>Genome- and Community-Level Interaction Insights into Carbon Utilization and Element Cycling Functions of Hydrothermarchaeota in Hydrothermal Sediment.</title>
        <authorList>
            <person name="Zhou Z."/>
            <person name="Liu Y."/>
            <person name="Xu W."/>
            <person name="Pan J."/>
            <person name="Luo Z.H."/>
            <person name="Li M."/>
        </authorList>
    </citation>
    <scope>NUCLEOTIDE SEQUENCE [LARGE SCALE GENOMIC DNA]</scope>
    <source>
        <strain evidence="2">SpSt-629</strain>
        <strain evidence="3">SpSt-688</strain>
    </source>
</reference>
<dbReference type="EMBL" id="DTDH01000014">
    <property type="protein sequence ID" value="HGT97913.1"/>
    <property type="molecule type" value="Genomic_DNA"/>
</dbReference>
<feature type="transmembrane region" description="Helical" evidence="1">
    <location>
        <begin position="6"/>
        <end position="27"/>
    </location>
</feature>
<sequence>MSTTSTLLTVIVLSLTVLSIVSFAIIYQQVRYTYLLRMSSMISRTKEAISVGGWKSDTYLVLEIRNEGGVGVFIRREVKTAVQILLYIGTGDNVYTIPKSKTLVSNNIHIPSMGKVYLGYDLSSEISSYSRAKISFVSVMITTERNTFVFDVVPPIDSTVLTITKKDIETGATYIFSSIYSECSKTSL</sequence>
<comment type="caution">
    <text evidence="3">The sequence shown here is derived from an EMBL/GenBank/DDBJ whole genome shotgun (WGS) entry which is preliminary data.</text>
</comment>
<proteinExistence type="predicted"/>
<evidence type="ECO:0000256" key="1">
    <source>
        <dbReference type="SAM" id="Phobius"/>
    </source>
</evidence>
<gene>
    <name evidence="2" type="ORF">ENT99_00940</name>
    <name evidence="3" type="ORF">ENU64_00595</name>
</gene>